<feature type="compositionally biased region" description="Basic and acidic residues" evidence="1">
    <location>
        <begin position="195"/>
        <end position="206"/>
    </location>
</feature>
<keyword evidence="4" id="KW-1185">Reference proteome</keyword>
<evidence type="ECO:0000313" key="4">
    <source>
        <dbReference type="Proteomes" id="UP000039865"/>
    </source>
</evidence>
<protein>
    <recommendedName>
        <fullName evidence="5">Transmembrane protein</fullName>
    </recommendedName>
</protein>
<sequence length="219" mass="25464">MSNKKEKETEVANPTNTPETAQGFQFIPTRFKKSETKEGSDFRWWVTFFLFLHVGFICLALTFIKFFLVLFQLLYIYFCYFTCMTLSRLVGVAYLLSIIGGGIYGIYDLFDFKSNYGFESMILYIGILVVQAFGFFFIGRSMINYTKSLNQPAHQPLIEKQKKKRRRSSKKKVDQKGSTKGDESKSEYTYYSQSDEEKGKKEKNDQNDQAQETPQPTPK</sequence>
<organism evidence="3 4">
    <name type="scientific">Stylonychia lemnae</name>
    <name type="common">Ciliate</name>
    <dbReference type="NCBI Taxonomy" id="5949"/>
    <lineage>
        <taxon>Eukaryota</taxon>
        <taxon>Sar</taxon>
        <taxon>Alveolata</taxon>
        <taxon>Ciliophora</taxon>
        <taxon>Intramacronucleata</taxon>
        <taxon>Spirotrichea</taxon>
        <taxon>Stichotrichia</taxon>
        <taxon>Sporadotrichida</taxon>
        <taxon>Oxytrichidae</taxon>
        <taxon>Stylonychinae</taxon>
        <taxon>Stylonychia</taxon>
    </lineage>
</organism>
<evidence type="ECO:0000256" key="1">
    <source>
        <dbReference type="SAM" id="MobiDB-lite"/>
    </source>
</evidence>
<accession>A0A078AXT9</accession>
<feature type="compositionally biased region" description="Basic residues" evidence="1">
    <location>
        <begin position="161"/>
        <end position="170"/>
    </location>
</feature>
<reference evidence="3 4" key="1">
    <citation type="submission" date="2014-06" db="EMBL/GenBank/DDBJ databases">
        <authorList>
            <person name="Swart Estienne"/>
        </authorList>
    </citation>
    <scope>NUCLEOTIDE SEQUENCE [LARGE SCALE GENOMIC DNA]</scope>
    <source>
        <strain evidence="3 4">130c</strain>
    </source>
</reference>
<dbReference type="AlphaFoldDB" id="A0A078AXT9"/>
<dbReference type="InParanoid" id="A0A078AXT9"/>
<keyword evidence="2" id="KW-0812">Transmembrane</keyword>
<feature type="transmembrane region" description="Helical" evidence="2">
    <location>
        <begin position="89"/>
        <end position="110"/>
    </location>
</feature>
<feature type="compositionally biased region" description="Basic and acidic residues" evidence="1">
    <location>
        <begin position="171"/>
        <end position="186"/>
    </location>
</feature>
<evidence type="ECO:0008006" key="5">
    <source>
        <dbReference type="Google" id="ProtNLM"/>
    </source>
</evidence>
<feature type="transmembrane region" description="Helical" evidence="2">
    <location>
        <begin position="122"/>
        <end position="139"/>
    </location>
</feature>
<feature type="region of interest" description="Disordered" evidence="1">
    <location>
        <begin position="156"/>
        <end position="219"/>
    </location>
</feature>
<feature type="compositionally biased region" description="Polar residues" evidence="1">
    <location>
        <begin position="207"/>
        <end position="219"/>
    </location>
</feature>
<name>A0A078AXT9_STYLE</name>
<keyword evidence="2" id="KW-1133">Transmembrane helix</keyword>
<feature type="compositionally biased region" description="Basic and acidic residues" evidence="1">
    <location>
        <begin position="1"/>
        <end position="10"/>
    </location>
</feature>
<dbReference type="EMBL" id="CCKQ01013901">
    <property type="protein sequence ID" value="CDW85613.1"/>
    <property type="molecule type" value="Genomic_DNA"/>
</dbReference>
<keyword evidence="2" id="KW-0472">Membrane</keyword>
<feature type="region of interest" description="Disordered" evidence="1">
    <location>
        <begin position="1"/>
        <end position="21"/>
    </location>
</feature>
<feature type="compositionally biased region" description="Polar residues" evidence="1">
    <location>
        <begin position="12"/>
        <end position="21"/>
    </location>
</feature>
<evidence type="ECO:0000256" key="2">
    <source>
        <dbReference type="SAM" id="Phobius"/>
    </source>
</evidence>
<evidence type="ECO:0000313" key="3">
    <source>
        <dbReference type="EMBL" id="CDW85613.1"/>
    </source>
</evidence>
<feature type="transmembrane region" description="Helical" evidence="2">
    <location>
        <begin position="44"/>
        <end position="77"/>
    </location>
</feature>
<dbReference type="Proteomes" id="UP000039865">
    <property type="component" value="Unassembled WGS sequence"/>
</dbReference>
<gene>
    <name evidence="3" type="primary">Contig10842.g11586</name>
    <name evidence="3" type="ORF">STYLEM_14695</name>
</gene>
<proteinExistence type="predicted"/>